<feature type="compositionally biased region" description="Polar residues" evidence="1">
    <location>
        <begin position="47"/>
        <end position="63"/>
    </location>
</feature>
<sequence>MPIPIYSPNGQPGFSPQIAPPPGRAPNTLNPHLHPAPHGFPPAMGPPTQTLTYRVPSHSSQPPNLYRHPDPINPTLGSSMMRRRPQWNQTHMHHHQTQWDLSHRRFQPSTTPFNSPGNYMRMKQQFHPVPGHQQPQAQARPQPLQGYGPPASGAGPGSARSQEINRNLGWPIQGSPGGVWGFR</sequence>
<proteinExistence type="predicted"/>
<accession>A0A6A6RAX4</accession>
<protein>
    <submittedName>
        <fullName evidence="2">Uncharacterized protein</fullName>
    </submittedName>
</protein>
<reference evidence="2" key="1">
    <citation type="journal article" date="2020" name="Stud. Mycol.">
        <title>101 Dothideomycetes genomes: a test case for predicting lifestyles and emergence of pathogens.</title>
        <authorList>
            <person name="Haridas S."/>
            <person name="Albert R."/>
            <person name="Binder M."/>
            <person name="Bloem J."/>
            <person name="Labutti K."/>
            <person name="Salamov A."/>
            <person name="Andreopoulos B."/>
            <person name="Baker S."/>
            <person name="Barry K."/>
            <person name="Bills G."/>
            <person name="Bluhm B."/>
            <person name="Cannon C."/>
            <person name="Castanera R."/>
            <person name="Culley D."/>
            <person name="Daum C."/>
            <person name="Ezra D."/>
            <person name="Gonzalez J."/>
            <person name="Henrissat B."/>
            <person name="Kuo A."/>
            <person name="Liang C."/>
            <person name="Lipzen A."/>
            <person name="Lutzoni F."/>
            <person name="Magnuson J."/>
            <person name="Mondo S."/>
            <person name="Nolan M."/>
            <person name="Ohm R."/>
            <person name="Pangilinan J."/>
            <person name="Park H.-J."/>
            <person name="Ramirez L."/>
            <person name="Alfaro M."/>
            <person name="Sun H."/>
            <person name="Tritt A."/>
            <person name="Yoshinaga Y."/>
            <person name="Zwiers L.-H."/>
            <person name="Turgeon B."/>
            <person name="Goodwin S."/>
            <person name="Spatafora J."/>
            <person name="Crous P."/>
            <person name="Grigoriev I."/>
        </authorList>
    </citation>
    <scope>NUCLEOTIDE SEQUENCE</scope>
    <source>
        <strain evidence="2">CBS 269.34</strain>
    </source>
</reference>
<feature type="region of interest" description="Disordered" evidence="1">
    <location>
        <begin position="1"/>
        <end position="69"/>
    </location>
</feature>
<evidence type="ECO:0000313" key="2">
    <source>
        <dbReference type="EMBL" id="KAF2500870.1"/>
    </source>
</evidence>
<dbReference type="OrthoDB" id="10521682at2759"/>
<feature type="compositionally biased region" description="Low complexity" evidence="1">
    <location>
        <begin position="133"/>
        <end position="161"/>
    </location>
</feature>
<feature type="region of interest" description="Disordered" evidence="1">
    <location>
        <begin position="128"/>
        <end position="162"/>
    </location>
</feature>
<name>A0A6A6RAX4_9PEZI</name>
<evidence type="ECO:0000313" key="3">
    <source>
        <dbReference type="Proteomes" id="UP000799750"/>
    </source>
</evidence>
<evidence type="ECO:0000256" key="1">
    <source>
        <dbReference type="SAM" id="MobiDB-lite"/>
    </source>
</evidence>
<keyword evidence="3" id="KW-1185">Reference proteome</keyword>
<dbReference type="Proteomes" id="UP000799750">
    <property type="component" value="Unassembled WGS sequence"/>
</dbReference>
<dbReference type="AlphaFoldDB" id="A0A6A6RAX4"/>
<organism evidence="2 3">
    <name type="scientific">Lophium mytilinum</name>
    <dbReference type="NCBI Taxonomy" id="390894"/>
    <lineage>
        <taxon>Eukaryota</taxon>
        <taxon>Fungi</taxon>
        <taxon>Dikarya</taxon>
        <taxon>Ascomycota</taxon>
        <taxon>Pezizomycotina</taxon>
        <taxon>Dothideomycetes</taxon>
        <taxon>Pleosporomycetidae</taxon>
        <taxon>Mytilinidiales</taxon>
        <taxon>Mytilinidiaceae</taxon>
        <taxon>Lophium</taxon>
    </lineage>
</organism>
<gene>
    <name evidence="2" type="ORF">BU16DRAFT_535405</name>
</gene>
<dbReference type="EMBL" id="MU004183">
    <property type="protein sequence ID" value="KAF2500870.1"/>
    <property type="molecule type" value="Genomic_DNA"/>
</dbReference>